<dbReference type="InterPro" id="IPR022496">
    <property type="entry name" value="T6A_TsaB"/>
</dbReference>
<dbReference type="InterPro" id="IPR000905">
    <property type="entry name" value="Gcp-like_dom"/>
</dbReference>
<name>A0A444WC80_9FLAO</name>
<dbReference type="InterPro" id="IPR043129">
    <property type="entry name" value="ATPase_NBD"/>
</dbReference>
<dbReference type="PANTHER" id="PTHR11735">
    <property type="entry name" value="TRNA N6-ADENOSINE THREONYLCARBAMOYLTRANSFERASE"/>
    <property type="match status" value="1"/>
</dbReference>
<comment type="caution">
    <text evidence="2">The sequence shown here is derived from an EMBL/GenBank/DDBJ whole genome shotgun (WGS) entry which is preliminary data.</text>
</comment>
<dbReference type="SUPFAM" id="SSF53067">
    <property type="entry name" value="Actin-like ATPase domain"/>
    <property type="match status" value="2"/>
</dbReference>
<sequence>MALILNIETATRNCSVALSLNGEITAVREIAADSYLHAEKLHIFIGECIEEAGCSLNDLHAIAVSKGPGSYTGLRIGVSAAKGLCYALNIPLIAIDTMEVLARNCNAVEGECILPLIDARRMEAYTAVFSSDYSKLRETKAEIITPESFIELEGKLHLIGDGAAKCKEILNDDKFVYHDNILFPSAKQMCSVANDKYKKSDIVDVAYFEPFYLKDFIVNK</sequence>
<accession>A0A444WC80</accession>
<keyword evidence="3" id="KW-1185">Reference proteome</keyword>
<evidence type="ECO:0000259" key="1">
    <source>
        <dbReference type="Pfam" id="PF00814"/>
    </source>
</evidence>
<dbReference type="Proteomes" id="UP000289775">
    <property type="component" value="Unassembled WGS sequence"/>
</dbReference>
<dbReference type="AlphaFoldDB" id="A0A444WC80"/>
<evidence type="ECO:0000313" key="2">
    <source>
        <dbReference type="EMBL" id="RYJ43354.1"/>
    </source>
</evidence>
<dbReference type="RefSeq" id="WP_129750827.1">
    <property type="nucleotide sequence ID" value="NZ_JUIW01000005.1"/>
</dbReference>
<feature type="domain" description="Gcp-like" evidence="1">
    <location>
        <begin position="36"/>
        <end position="192"/>
    </location>
</feature>
<dbReference type="GO" id="GO:0005829">
    <property type="term" value="C:cytosol"/>
    <property type="evidence" value="ECO:0007669"/>
    <property type="project" value="TreeGrafter"/>
</dbReference>
<dbReference type="GO" id="GO:0002949">
    <property type="term" value="P:tRNA threonylcarbamoyladenosine modification"/>
    <property type="evidence" value="ECO:0007669"/>
    <property type="project" value="InterPro"/>
</dbReference>
<dbReference type="NCBIfam" id="TIGR03725">
    <property type="entry name" value="T6A_YeaZ"/>
    <property type="match status" value="1"/>
</dbReference>
<dbReference type="OrthoDB" id="9784166at2"/>
<gene>
    <name evidence="2" type="ORF">NU09_1692</name>
</gene>
<protein>
    <submittedName>
        <fullName evidence="2">Peptidase, M22 family</fullName>
    </submittedName>
</protein>
<evidence type="ECO:0000313" key="3">
    <source>
        <dbReference type="Proteomes" id="UP000289775"/>
    </source>
</evidence>
<dbReference type="EMBL" id="JUIW01000005">
    <property type="protein sequence ID" value="RYJ43354.1"/>
    <property type="molecule type" value="Genomic_DNA"/>
</dbReference>
<dbReference type="Gene3D" id="3.30.420.40">
    <property type="match status" value="2"/>
</dbReference>
<dbReference type="CDD" id="cd24032">
    <property type="entry name" value="ASKHA_NBD_TsaB"/>
    <property type="match status" value="1"/>
</dbReference>
<proteinExistence type="predicted"/>
<reference evidence="2 3" key="1">
    <citation type="submission" date="2014-12" db="EMBL/GenBank/DDBJ databases">
        <title>Genome sequence of Flavobacterium beibuense RSKm HC5.</title>
        <authorList>
            <person name="Kim J.F."/>
            <person name="Song J.Y."/>
            <person name="Kwak M.-J."/>
            <person name="Lee S.-W."/>
        </authorList>
    </citation>
    <scope>NUCLEOTIDE SEQUENCE [LARGE SCALE GENOMIC DNA]</scope>
    <source>
        <strain evidence="2 3">RSKm HC5</strain>
    </source>
</reference>
<dbReference type="Pfam" id="PF00814">
    <property type="entry name" value="TsaD"/>
    <property type="match status" value="1"/>
</dbReference>
<dbReference type="PANTHER" id="PTHR11735:SF11">
    <property type="entry name" value="TRNA THREONYLCARBAMOYLADENOSINE BIOSYNTHESIS PROTEIN TSAB"/>
    <property type="match status" value="1"/>
</dbReference>
<organism evidence="2 3">
    <name type="scientific">Flavobacterium beibuense</name>
    <dbReference type="NCBI Taxonomy" id="657326"/>
    <lineage>
        <taxon>Bacteria</taxon>
        <taxon>Pseudomonadati</taxon>
        <taxon>Bacteroidota</taxon>
        <taxon>Flavobacteriia</taxon>
        <taxon>Flavobacteriales</taxon>
        <taxon>Flavobacteriaceae</taxon>
        <taxon>Flavobacterium</taxon>
    </lineage>
</organism>